<sequence>MYINTHSTAAKKYKAGISPPVRRLSRQATVGSRGGVVTVSHLRHRSPGRVWVMCQRGGRCSQHPQHHVSRGVADHEGSPAFTPTQQPPTCRLGGGSRAGPQGGGYSTDKHSFKGKIIPRWNGTLLKGGGEGAEQGGGGGGRGFTVQ</sequence>
<proteinExistence type="predicted"/>
<protein>
    <submittedName>
        <fullName evidence="2">Uncharacterized protein</fullName>
    </submittedName>
</protein>
<dbReference type="EMBL" id="JACEEZ010018767">
    <property type="protein sequence ID" value="KAG0716554.1"/>
    <property type="molecule type" value="Genomic_DNA"/>
</dbReference>
<keyword evidence="3" id="KW-1185">Reference proteome</keyword>
<name>A0A8J5CN71_CHIOP</name>
<gene>
    <name evidence="2" type="ORF">GWK47_009423</name>
</gene>
<evidence type="ECO:0000313" key="3">
    <source>
        <dbReference type="Proteomes" id="UP000770661"/>
    </source>
</evidence>
<feature type="region of interest" description="Disordered" evidence="1">
    <location>
        <begin position="126"/>
        <end position="146"/>
    </location>
</feature>
<evidence type="ECO:0000256" key="1">
    <source>
        <dbReference type="SAM" id="MobiDB-lite"/>
    </source>
</evidence>
<comment type="caution">
    <text evidence="2">The sequence shown here is derived from an EMBL/GenBank/DDBJ whole genome shotgun (WGS) entry which is preliminary data.</text>
</comment>
<dbReference type="Proteomes" id="UP000770661">
    <property type="component" value="Unassembled WGS sequence"/>
</dbReference>
<reference evidence="2" key="1">
    <citation type="submission" date="2020-07" db="EMBL/GenBank/DDBJ databases">
        <title>The High-quality genome of the commercially important snow crab, Chionoecetes opilio.</title>
        <authorList>
            <person name="Jeong J.-H."/>
            <person name="Ryu S."/>
        </authorList>
    </citation>
    <scope>NUCLEOTIDE SEQUENCE</scope>
    <source>
        <strain evidence="2">MADBK_172401_WGS</strain>
        <tissue evidence="2">Digestive gland</tissue>
    </source>
</reference>
<feature type="compositionally biased region" description="Gly residues" evidence="1">
    <location>
        <begin position="92"/>
        <end position="105"/>
    </location>
</feature>
<evidence type="ECO:0000313" key="2">
    <source>
        <dbReference type="EMBL" id="KAG0716554.1"/>
    </source>
</evidence>
<organism evidence="2 3">
    <name type="scientific">Chionoecetes opilio</name>
    <name type="common">Atlantic snow crab</name>
    <name type="synonym">Cancer opilio</name>
    <dbReference type="NCBI Taxonomy" id="41210"/>
    <lineage>
        <taxon>Eukaryota</taxon>
        <taxon>Metazoa</taxon>
        <taxon>Ecdysozoa</taxon>
        <taxon>Arthropoda</taxon>
        <taxon>Crustacea</taxon>
        <taxon>Multicrustacea</taxon>
        <taxon>Malacostraca</taxon>
        <taxon>Eumalacostraca</taxon>
        <taxon>Eucarida</taxon>
        <taxon>Decapoda</taxon>
        <taxon>Pleocyemata</taxon>
        <taxon>Brachyura</taxon>
        <taxon>Eubrachyura</taxon>
        <taxon>Majoidea</taxon>
        <taxon>Majidae</taxon>
        <taxon>Chionoecetes</taxon>
    </lineage>
</organism>
<dbReference type="AlphaFoldDB" id="A0A8J5CN71"/>
<feature type="region of interest" description="Disordered" evidence="1">
    <location>
        <begin position="62"/>
        <end position="112"/>
    </location>
</feature>
<accession>A0A8J5CN71</accession>